<evidence type="ECO:0000256" key="4">
    <source>
        <dbReference type="ARBA" id="ARBA00023002"/>
    </source>
</evidence>
<dbReference type="Pfam" id="PF01266">
    <property type="entry name" value="DAO"/>
    <property type="match status" value="1"/>
</dbReference>
<evidence type="ECO:0000259" key="9">
    <source>
        <dbReference type="Pfam" id="PF01266"/>
    </source>
</evidence>
<evidence type="ECO:0000256" key="8">
    <source>
        <dbReference type="ARBA" id="ARBA00041137"/>
    </source>
</evidence>
<dbReference type="Gene3D" id="3.30.9.10">
    <property type="entry name" value="D-Amino Acid Oxidase, subunit A, domain 2"/>
    <property type="match status" value="1"/>
</dbReference>
<dbReference type="PANTHER" id="PTHR43104:SF4">
    <property type="entry name" value="L-2-HYDROXYGLUTARATE DEHYDROGENASE, MITOCHONDRIAL"/>
    <property type="match status" value="1"/>
</dbReference>
<keyword evidence="11" id="KW-1185">Reference proteome</keyword>
<protein>
    <recommendedName>
        <fullName evidence="8">L-2-hydroxyglutarate dehydrogenase, mitochondrial</fullName>
        <ecNumber evidence="7">1.1.99.2</ecNumber>
    </recommendedName>
</protein>
<accession>A0AAJ5YRD8</accession>
<keyword evidence="3" id="KW-0274">FAD</keyword>
<comment type="cofactor">
    <cofactor evidence="1">
        <name>FAD</name>
        <dbReference type="ChEBI" id="CHEBI:57692"/>
    </cofactor>
</comment>
<name>A0AAJ5YRD8_9BASI</name>
<dbReference type="InterPro" id="IPR036188">
    <property type="entry name" value="FAD/NAD-bd_sf"/>
</dbReference>
<comment type="catalytic activity">
    <reaction evidence="5">
        <text>(S)-2-hydroxyglutarate + A = 2-oxoglutarate + AH2</text>
        <dbReference type="Rhea" id="RHEA:21252"/>
        <dbReference type="ChEBI" id="CHEBI:13193"/>
        <dbReference type="ChEBI" id="CHEBI:16782"/>
        <dbReference type="ChEBI" id="CHEBI:16810"/>
        <dbReference type="ChEBI" id="CHEBI:17499"/>
        <dbReference type="EC" id="1.1.99.2"/>
    </reaction>
</comment>
<dbReference type="SUPFAM" id="SSF51905">
    <property type="entry name" value="FAD/NAD(P)-binding domain"/>
    <property type="match status" value="1"/>
</dbReference>
<dbReference type="EMBL" id="CP119943">
    <property type="protein sequence ID" value="WFC97416.1"/>
    <property type="molecule type" value="Genomic_DNA"/>
</dbReference>
<gene>
    <name evidence="10" type="ORF">MYAM1_000129</name>
</gene>
<evidence type="ECO:0000256" key="5">
    <source>
        <dbReference type="ARBA" id="ARBA00036066"/>
    </source>
</evidence>
<evidence type="ECO:0000256" key="6">
    <source>
        <dbReference type="ARBA" id="ARBA00037941"/>
    </source>
</evidence>
<evidence type="ECO:0000313" key="11">
    <source>
        <dbReference type="Proteomes" id="UP001219567"/>
    </source>
</evidence>
<evidence type="ECO:0000256" key="7">
    <source>
        <dbReference type="ARBA" id="ARBA00038878"/>
    </source>
</evidence>
<keyword evidence="2" id="KW-0285">Flavoprotein</keyword>
<evidence type="ECO:0000256" key="2">
    <source>
        <dbReference type="ARBA" id="ARBA00022630"/>
    </source>
</evidence>
<dbReference type="EC" id="1.1.99.2" evidence="7"/>
<keyword evidence="4" id="KW-0560">Oxidoreductase</keyword>
<comment type="similarity">
    <text evidence="6">Belongs to the L2HGDH family.</text>
</comment>
<sequence length="491" mass="53775">MAIRPLIAKLNPHGRYAYRDWDVQVDHLVIGAGVVGLAVANALARRWPEKTTYVVERHAQAGQETSSRNSEVIHAGIYYPKDSLKTRFCLRGRDLLYERAKNHSIGAKKLGKLIVGSTSADSKYLESLHEHCQKLGPNAPPTRLLSGPEASELEPNLSPNITRAMYSPSTGIVSAHDLMQQLEMELDTLPNGESPEAEVVYGTSAVRVDPCPERKGWVVQTKTQDSTHDLDTDSLLAQVVINASGLNAPRTLNSLVEQIGGNQDSMIPMYFSKGSYASYRGPGVDKVRHLLYPTPNFGADSSRATSSAHAHQSLGTHLTLDLEGNVRFGPDTHWLSPEPGLAQTSSDNDAADFWESQLYPDATEEWYDAMHTAIRKYLPDVQKEGLAPDYSGIRPKLVGPDAKEFNDFQILWHASQSLGQQRVWQPSLPDLGGGTMISLLGIESPGLTSSLAIGEHIAEQLAVSVWGNRNPSGKAQRYFEHVGQDNLAGWA</sequence>
<evidence type="ECO:0000313" key="10">
    <source>
        <dbReference type="EMBL" id="WFC97416.1"/>
    </source>
</evidence>
<dbReference type="Gene3D" id="3.50.50.60">
    <property type="entry name" value="FAD/NAD(P)-binding domain"/>
    <property type="match status" value="1"/>
</dbReference>
<feature type="domain" description="FAD dependent oxidoreductase" evidence="9">
    <location>
        <begin position="26"/>
        <end position="459"/>
    </location>
</feature>
<evidence type="ECO:0000256" key="1">
    <source>
        <dbReference type="ARBA" id="ARBA00001974"/>
    </source>
</evidence>
<reference evidence="10 11" key="1">
    <citation type="submission" date="2023-03" db="EMBL/GenBank/DDBJ databases">
        <title>Mating type loci evolution in Malassezia.</title>
        <authorList>
            <person name="Coelho M.A."/>
        </authorList>
    </citation>
    <scope>NUCLEOTIDE SEQUENCE [LARGE SCALE GENOMIC DNA]</scope>
    <source>
        <strain evidence="10 11">CBS 9725</strain>
    </source>
</reference>
<dbReference type="Proteomes" id="UP001219567">
    <property type="component" value="Chromosome 1"/>
</dbReference>
<dbReference type="PANTHER" id="PTHR43104">
    <property type="entry name" value="L-2-HYDROXYGLUTARATE DEHYDROGENASE, MITOCHONDRIAL"/>
    <property type="match status" value="1"/>
</dbReference>
<dbReference type="AlphaFoldDB" id="A0AAJ5YRD8"/>
<evidence type="ECO:0000256" key="3">
    <source>
        <dbReference type="ARBA" id="ARBA00022827"/>
    </source>
</evidence>
<proteinExistence type="inferred from homology"/>
<organism evidence="10 11">
    <name type="scientific">Malassezia yamatoensis</name>
    <dbReference type="NCBI Taxonomy" id="253288"/>
    <lineage>
        <taxon>Eukaryota</taxon>
        <taxon>Fungi</taxon>
        <taxon>Dikarya</taxon>
        <taxon>Basidiomycota</taxon>
        <taxon>Ustilaginomycotina</taxon>
        <taxon>Malasseziomycetes</taxon>
        <taxon>Malasseziales</taxon>
        <taxon>Malasseziaceae</taxon>
        <taxon>Malassezia</taxon>
    </lineage>
</organism>
<dbReference type="GO" id="GO:0047545">
    <property type="term" value="F:(S)-2-hydroxyglutarate dehydrogenase activity"/>
    <property type="evidence" value="ECO:0007669"/>
    <property type="project" value="UniProtKB-EC"/>
</dbReference>
<dbReference type="InterPro" id="IPR006076">
    <property type="entry name" value="FAD-dep_OxRdtase"/>
</dbReference>